<proteinExistence type="predicted"/>
<protein>
    <recommendedName>
        <fullName evidence="7">Major facilitator superfamily (MFS) profile domain-containing protein</fullName>
    </recommendedName>
</protein>
<evidence type="ECO:0000313" key="8">
    <source>
        <dbReference type="EMBL" id="KAF2158843.1"/>
    </source>
</evidence>
<evidence type="ECO:0000256" key="6">
    <source>
        <dbReference type="SAM" id="Phobius"/>
    </source>
</evidence>
<keyword evidence="4 6" id="KW-1133">Transmembrane helix</keyword>
<keyword evidence="3 6" id="KW-0812">Transmembrane</keyword>
<accession>A0A6A6BW85</accession>
<feature type="transmembrane region" description="Helical" evidence="6">
    <location>
        <begin position="386"/>
        <end position="408"/>
    </location>
</feature>
<feature type="transmembrane region" description="Helical" evidence="6">
    <location>
        <begin position="228"/>
        <end position="249"/>
    </location>
</feature>
<dbReference type="SUPFAM" id="SSF103473">
    <property type="entry name" value="MFS general substrate transporter"/>
    <property type="match status" value="1"/>
</dbReference>
<evidence type="ECO:0000256" key="2">
    <source>
        <dbReference type="ARBA" id="ARBA00022448"/>
    </source>
</evidence>
<dbReference type="InterPro" id="IPR011701">
    <property type="entry name" value="MFS"/>
</dbReference>
<dbReference type="Gene3D" id="1.20.1250.20">
    <property type="entry name" value="MFS general substrate transporter like domains"/>
    <property type="match status" value="2"/>
</dbReference>
<evidence type="ECO:0000256" key="4">
    <source>
        <dbReference type="ARBA" id="ARBA00022989"/>
    </source>
</evidence>
<dbReference type="AlphaFoldDB" id="A0A6A6BW85"/>
<feature type="domain" description="Major facilitator superfamily (MFS) profile" evidence="7">
    <location>
        <begin position="65"/>
        <end position="475"/>
    </location>
</feature>
<dbReference type="PANTHER" id="PTHR43791:SF47">
    <property type="entry name" value="MAJOR FACILITATOR SUPERFAMILY (MFS) PROFILE DOMAIN-CONTAINING PROTEIN-RELATED"/>
    <property type="match status" value="1"/>
</dbReference>
<gene>
    <name evidence="8" type="ORF">M409DRAFT_30715</name>
</gene>
<feature type="transmembrane region" description="Helical" evidence="6">
    <location>
        <begin position="102"/>
        <end position="124"/>
    </location>
</feature>
<evidence type="ECO:0000256" key="5">
    <source>
        <dbReference type="ARBA" id="ARBA00023136"/>
    </source>
</evidence>
<dbReference type="GO" id="GO:0016020">
    <property type="term" value="C:membrane"/>
    <property type="evidence" value="ECO:0007669"/>
    <property type="project" value="UniProtKB-SubCell"/>
</dbReference>
<keyword evidence="5 6" id="KW-0472">Membrane</keyword>
<dbReference type="PANTHER" id="PTHR43791">
    <property type="entry name" value="PERMEASE-RELATED"/>
    <property type="match status" value="1"/>
</dbReference>
<feature type="transmembrane region" description="Helical" evidence="6">
    <location>
        <begin position="420"/>
        <end position="441"/>
    </location>
</feature>
<feature type="transmembrane region" description="Helical" evidence="6">
    <location>
        <begin position="193"/>
        <end position="216"/>
    </location>
</feature>
<dbReference type="Pfam" id="PF07690">
    <property type="entry name" value="MFS_1"/>
    <property type="match status" value="1"/>
</dbReference>
<dbReference type="FunFam" id="1.20.1250.20:FF:000018">
    <property type="entry name" value="MFS transporter permease"/>
    <property type="match status" value="1"/>
</dbReference>
<dbReference type="PROSITE" id="PS50850">
    <property type="entry name" value="MFS"/>
    <property type="match status" value="1"/>
</dbReference>
<evidence type="ECO:0000313" key="9">
    <source>
        <dbReference type="Proteomes" id="UP000799537"/>
    </source>
</evidence>
<dbReference type="RefSeq" id="XP_033659732.1">
    <property type="nucleotide sequence ID" value="XM_033810054.1"/>
</dbReference>
<feature type="transmembrane region" description="Helical" evidence="6">
    <location>
        <begin position="296"/>
        <end position="316"/>
    </location>
</feature>
<reference evidence="8" key="1">
    <citation type="journal article" date="2020" name="Stud. Mycol.">
        <title>101 Dothideomycetes genomes: a test case for predicting lifestyles and emergence of pathogens.</title>
        <authorList>
            <person name="Haridas S."/>
            <person name="Albert R."/>
            <person name="Binder M."/>
            <person name="Bloem J."/>
            <person name="Labutti K."/>
            <person name="Salamov A."/>
            <person name="Andreopoulos B."/>
            <person name="Baker S."/>
            <person name="Barry K."/>
            <person name="Bills G."/>
            <person name="Bluhm B."/>
            <person name="Cannon C."/>
            <person name="Castanera R."/>
            <person name="Culley D."/>
            <person name="Daum C."/>
            <person name="Ezra D."/>
            <person name="Gonzalez J."/>
            <person name="Henrissat B."/>
            <person name="Kuo A."/>
            <person name="Liang C."/>
            <person name="Lipzen A."/>
            <person name="Lutzoni F."/>
            <person name="Magnuson J."/>
            <person name="Mondo S."/>
            <person name="Nolan M."/>
            <person name="Ohm R."/>
            <person name="Pangilinan J."/>
            <person name="Park H.-J."/>
            <person name="Ramirez L."/>
            <person name="Alfaro M."/>
            <person name="Sun H."/>
            <person name="Tritt A."/>
            <person name="Yoshinaga Y."/>
            <person name="Zwiers L.-H."/>
            <person name="Turgeon B."/>
            <person name="Goodwin S."/>
            <person name="Spatafora J."/>
            <person name="Crous P."/>
            <person name="Grigoriev I."/>
        </authorList>
    </citation>
    <scope>NUCLEOTIDE SEQUENCE</scope>
    <source>
        <strain evidence="8">ATCC 36951</strain>
    </source>
</reference>
<dbReference type="InterPro" id="IPR036259">
    <property type="entry name" value="MFS_trans_sf"/>
</dbReference>
<keyword evidence="9" id="KW-1185">Reference proteome</keyword>
<feature type="transmembrane region" description="Helical" evidence="6">
    <location>
        <begin position="361"/>
        <end position="380"/>
    </location>
</feature>
<feature type="transmembrane region" description="Helical" evidence="6">
    <location>
        <begin position="336"/>
        <end position="354"/>
    </location>
</feature>
<organism evidence="8 9">
    <name type="scientific">Zasmidium cellare ATCC 36951</name>
    <dbReference type="NCBI Taxonomy" id="1080233"/>
    <lineage>
        <taxon>Eukaryota</taxon>
        <taxon>Fungi</taxon>
        <taxon>Dikarya</taxon>
        <taxon>Ascomycota</taxon>
        <taxon>Pezizomycotina</taxon>
        <taxon>Dothideomycetes</taxon>
        <taxon>Dothideomycetidae</taxon>
        <taxon>Mycosphaerellales</taxon>
        <taxon>Mycosphaerellaceae</taxon>
        <taxon>Zasmidium</taxon>
    </lineage>
</organism>
<feature type="transmembrane region" description="Helical" evidence="6">
    <location>
        <begin position="131"/>
        <end position="151"/>
    </location>
</feature>
<dbReference type="Proteomes" id="UP000799537">
    <property type="component" value="Unassembled WGS sequence"/>
</dbReference>
<dbReference type="OrthoDB" id="3639251at2759"/>
<feature type="transmembrane region" description="Helical" evidence="6">
    <location>
        <begin position="157"/>
        <end position="181"/>
    </location>
</feature>
<name>A0A6A6BW85_ZASCE</name>
<dbReference type="GO" id="GO:0022857">
    <property type="term" value="F:transmembrane transporter activity"/>
    <property type="evidence" value="ECO:0007669"/>
    <property type="project" value="InterPro"/>
</dbReference>
<dbReference type="FunFam" id="1.20.1250.20:FF:000013">
    <property type="entry name" value="MFS general substrate transporter"/>
    <property type="match status" value="1"/>
</dbReference>
<dbReference type="EMBL" id="ML993648">
    <property type="protein sequence ID" value="KAF2158843.1"/>
    <property type="molecule type" value="Genomic_DNA"/>
</dbReference>
<keyword evidence="2" id="KW-0813">Transport</keyword>
<comment type="subcellular location">
    <subcellularLocation>
        <location evidence="1">Membrane</location>
        <topology evidence="1">Multi-pass membrane protein</topology>
    </subcellularLocation>
</comment>
<sequence>MDVKGTSNQPQEQAEKDLHFTDHLEQISTDSGNKDAIIEKGPVERIQDWTPEEERKIVWKIDFRVFPMLCVVFGLSLLDRTNISAAFIAGMSVDLELTGSRYNIALLVFFIGYGLFELPSNFVIRRLGARWWLSFLIVSWGCCVLGMGFIHRWTLLAVLRALLGVFEAGLFPGAVFIIGSWYRQYEIGRRISIFYMASLISSGFGPIFAYALSLISVGDGMYSQGWRWIFIIEGVVTVVAGLVSPFFLIEFPEKVKFLNERQKHIALERVAIEKRDKDIVHPNIKQTLGMLWDWKLLLYSINYFIAASSVYSLAFFKPIILREGMGFPYAKAQLLSSPPYVFAIIASISAAWVSDKIRLRWVILNFQALVAIIGLLIILYTKPPGVRYFGIFLATYGTQANIPGTLTYGQNQISRLEKKGVVAAAMISAGAIGGVCGSTIFRDQDSPLYLPGMWATIALQMLHIVITFCMSMYFKRQNAKADRGEVLEGVSGFRYAP</sequence>
<evidence type="ECO:0000256" key="1">
    <source>
        <dbReference type="ARBA" id="ARBA00004141"/>
    </source>
</evidence>
<evidence type="ECO:0000256" key="3">
    <source>
        <dbReference type="ARBA" id="ARBA00022692"/>
    </source>
</evidence>
<feature type="transmembrane region" description="Helical" evidence="6">
    <location>
        <begin position="453"/>
        <end position="474"/>
    </location>
</feature>
<dbReference type="InterPro" id="IPR020846">
    <property type="entry name" value="MFS_dom"/>
</dbReference>
<dbReference type="GeneID" id="54563326"/>
<feature type="transmembrane region" description="Helical" evidence="6">
    <location>
        <begin position="65"/>
        <end position="90"/>
    </location>
</feature>
<evidence type="ECO:0000259" key="7">
    <source>
        <dbReference type="PROSITE" id="PS50850"/>
    </source>
</evidence>